<dbReference type="Proteomes" id="UP000011713">
    <property type="component" value="Unassembled WGS sequence"/>
</dbReference>
<evidence type="ECO:0000313" key="2">
    <source>
        <dbReference type="EnsemblProtists" id="HpaP809089"/>
    </source>
</evidence>
<name>M4BRP9_HYAAE</name>
<organism evidence="2 3">
    <name type="scientific">Hyaloperonospora arabidopsidis (strain Emoy2)</name>
    <name type="common">Downy mildew agent</name>
    <name type="synonym">Peronospora arabidopsidis</name>
    <dbReference type="NCBI Taxonomy" id="559515"/>
    <lineage>
        <taxon>Eukaryota</taxon>
        <taxon>Sar</taxon>
        <taxon>Stramenopiles</taxon>
        <taxon>Oomycota</taxon>
        <taxon>Peronosporomycetes</taxon>
        <taxon>Peronosporales</taxon>
        <taxon>Peronosporaceae</taxon>
        <taxon>Hyaloperonospora</taxon>
    </lineage>
</organism>
<dbReference type="EnsemblProtists" id="HpaT809089">
    <property type="protein sequence ID" value="HpaP809089"/>
    <property type="gene ID" value="HpaG809089"/>
</dbReference>
<dbReference type="InParanoid" id="M4BRP9"/>
<dbReference type="AlphaFoldDB" id="M4BRP9"/>
<evidence type="ECO:0000256" key="1">
    <source>
        <dbReference type="SAM" id="MobiDB-lite"/>
    </source>
</evidence>
<evidence type="ECO:0000313" key="3">
    <source>
        <dbReference type="Proteomes" id="UP000011713"/>
    </source>
</evidence>
<accession>M4BRP9</accession>
<feature type="compositionally biased region" description="Basic and acidic residues" evidence="1">
    <location>
        <begin position="39"/>
        <end position="49"/>
    </location>
</feature>
<reference evidence="2" key="2">
    <citation type="submission" date="2015-06" db="UniProtKB">
        <authorList>
            <consortium name="EnsemblProtists"/>
        </authorList>
    </citation>
    <scope>IDENTIFICATION</scope>
    <source>
        <strain evidence="2">Emoy2</strain>
    </source>
</reference>
<feature type="compositionally biased region" description="Basic and acidic residues" evidence="1">
    <location>
        <begin position="9"/>
        <end position="19"/>
    </location>
</feature>
<sequence length="59" mass="6506">MSDPPCQNHEGDLVKDSARKMNTSTASTVDDVPPARNDGNNKDIGELRRQVGRFVVHTQ</sequence>
<keyword evidence="3" id="KW-1185">Reference proteome</keyword>
<reference evidence="3" key="1">
    <citation type="journal article" date="2010" name="Science">
        <title>Signatures of adaptation to obligate biotrophy in the Hyaloperonospora arabidopsidis genome.</title>
        <authorList>
            <person name="Baxter L."/>
            <person name="Tripathy S."/>
            <person name="Ishaque N."/>
            <person name="Boot N."/>
            <person name="Cabral A."/>
            <person name="Kemen E."/>
            <person name="Thines M."/>
            <person name="Ah-Fong A."/>
            <person name="Anderson R."/>
            <person name="Badejoko W."/>
            <person name="Bittner-Eddy P."/>
            <person name="Boore J.L."/>
            <person name="Chibucos M.C."/>
            <person name="Coates M."/>
            <person name="Dehal P."/>
            <person name="Delehaunty K."/>
            <person name="Dong S."/>
            <person name="Downton P."/>
            <person name="Dumas B."/>
            <person name="Fabro G."/>
            <person name="Fronick C."/>
            <person name="Fuerstenberg S.I."/>
            <person name="Fulton L."/>
            <person name="Gaulin E."/>
            <person name="Govers F."/>
            <person name="Hughes L."/>
            <person name="Humphray S."/>
            <person name="Jiang R.H."/>
            <person name="Judelson H."/>
            <person name="Kamoun S."/>
            <person name="Kyung K."/>
            <person name="Meijer H."/>
            <person name="Minx P."/>
            <person name="Morris P."/>
            <person name="Nelson J."/>
            <person name="Phuntumart V."/>
            <person name="Qutob D."/>
            <person name="Rehmany A."/>
            <person name="Rougon-Cardoso A."/>
            <person name="Ryden P."/>
            <person name="Torto-Alalibo T."/>
            <person name="Studholme D."/>
            <person name="Wang Y."/>
            <person name="Win J."/>
            <person name="Wood J."/>
            <person name="Clifton S.W."/>
            <person name="Rogers J."/>
            <person name="Van den Ackerveken G."/>
            <person name="Jones J.D."/>
            <person name="McDowell J.M."/>
            <person name="Beynon J."/>
            <person name="Tyler B.M."/>
        </authorList>
    </citation>
    <scope>NUCLEOTIDE SEQUENCE [LARGE SCALE GENOMIC DNA]</scope>
    <source>
        <strain evidence="3">Emoy2</strain>
    </source>
</reference>
<protein>
    <submittedName>
        <fullName evidence="2">Uncharacterized protein</fullName>
    </submittedName>
</protein>
<dbReference type="EMBL" id="JH598659">
    <property type="status" value="NOT_ANNOTATED_CDS"/>
    <property type="molecule type" value="Genomic_DNA"/>
</dbReference>
<proteinExistence type="predicted"/>
<dbReference type="HOGENOM" id="CLU_2965788_0_0_1"/>
<dbReference type="VEuPathDB" id="FungiDB:HpaG809089"/>
<feature type="region of interest" description="Disordered" evidence="1">
    <location>
        <begin position="1"/>
        <end position="59"/>
    </location>
</feature>